<dbReference type="Proteomes" id="UP000249248">
    <property type="component" value="Unassembled WGS sequence"/>
</dbReference>
<feature type="transmembrane region" description="Helical" evidence="1">
    <location>
        <begin position="104"/>
        <end position="121"/>
    </location>
</feature>
<dbReference type="EMBL" id="QKSB01000007">
    <property type="protein sequence ID" value="PZE16639.1"/>
    <property type="molecule type" value="Genomic_DNA"/>
</dbReference>
<feature type="transmembrane region" description="Helical" evidence="1">
    <location>
        <begin position="357"/>
        <end position="377"/>
    </location>
</feature>
<feature type="transmembrane region" description="Helical" evidence="1">
    <location>
        <begin position="221"/>
        <end position="246"/>
    </location>
</feature>
<feature type="transmembrane region" description="Helical" evidence="1">
    <location>
        <begin position="180"/>
        <end position="201"/>
    </location>
</feature>
<proteinExistence type="predicted"/>
<accession>A0A2W1MWY5</accession>
<keyword evidence="1" id="KW-1133">Transmembrane helix</keyword>
<organism evidence="2 3">
    <name type="scientific">Putridiphycobacter roseus</name>
    <dbReference type="NCBI Taxonomy" id="2219161"/>
    <lineage>
        <taxon>Bacteria</taxon>
        <taxon>Pseudomonadati</taxon>
        <taxon>Bacteroidota</taxon>
        <taxon>Flavobacteriia</taxon>
        <taxon>Flavobacteriales</taxon>
        <taxon>Crocinitomicaceae</taxon>
        <taxon>Putridiphycobacter</taxon>
    </lineage>
</organism>
<keyword evidence="1" id="KW-0812">Transmembrane</keyword>
<feature type="transmembrane region" description="Helical" evidence="1">
    <location>
        <begin position="153"/>
        <end position="173"/>
    </location>
</feature>
<feature type="transmembrane region" description="Helical" evidence="1">
    <location>
        <begin position="316"/>
        <end position="337"/>
    </location>
</feature>
<evidence type="ECO:0000313" key="2">
    <source>
        <dbReference type="EMBL" id="PZE16639.1"/>
    </source>
</evidence>
<evidence type="ECO:0000256" key="1">
    <source>
        <dbReference type="SAM" id="Phobius"/>
    </source>
</evidence>
<evidence type="ECO:0000313" key="3">
    <source>
        <dbReference type="Proteomes" id="UP000249248"/>
    </source>
</evidence>
<keyword evidence="3" id="KW-1185">Reference proteome</keyword>
<keyword evidence="1" id="KW-0472">Membrane</keyword>
<feature type="transmembrane region" description="Helical" evidence="1">
    <location>
        <begin position="128"/>
        <end position="147"/>
    </location>
</feature>
<dbReference type="AlphaFoldDB" id="A0A2W1MWY5"/>
<gene>
    <name evidence="2" type="ORF">DNU06_12350</name>
</gene>
<reference evidence="2 3" key="1">
    <citation type="submission" date="2018-06" db="EMBL/GenBank/DDBJ databases">
        <title>The draft genome sequence of Crocinitomix sp. SM1701.</title>
        <authorList>
            <person name="Zhang X."/>
        </authorList>
    </citation>
    <scope>NUCLEOTIDE SEQUENCE [LARGE SCALE GENOMIC DNA]</scope>
    <source>
        <strain evidence="2 3">SM1701</strain>
    </source>
</reference>
<protein>
    <submittedName>
        <fullName evidence="2">Uncharacterized protein</fullName>
    </submittedName>
</protein>
<feature type="transmembrane region" description="Helical" evidence="1">
    <location>
        <begin position="423"/>
        <end position="439"/>
    </location>
</feature>
<name>A0A2W1MWY5_9FLAO</name>
<feature type="transmembrane region" description="Helical" evidence="1">
    <location>
        <begin position="445"/>
        <end position="462"/>
    </location>
</feature>
<comment type="caution">
    <text evidence="2">The sequence shown here is derived from an EMBL/GenBank/DDBJ whole genome shotgun (WGS) entry which is preliminary data.</text>
</comment>
<feature type="transmembrane region" description="Helical" evidence="1">
    <location>
        <begin position="273"/>
        <end position="296"/>
    </location>
</feature>
<feature type="transmembrane region" description="Helical" evidence="1">
    <location>
        <begin position="474"/>
        <end position="492"/>
    </location>
</feature>
<feature type="transmembrane region" description="Helical" evidence="1">
    <location>
        <begin position="73"/>
        <end position="92"/>
    </location>
</feature>
<feature type="transmembrane region" description="Helical" evidence="1">
    <location>
        <begin position="397"/>
        <end position="416"/>
    </location>
</feature>
<sequence>MERRDQVKICQQCRHRKMNFNRGLLCGLTDEFADFDNRCENFEEDKASVMTHTTNQVFFEDEPASAQIISGKLAGLLILLIIVISFVIPSILEQSTESFKIHDAYHYFRFYALTFSTWLFIGLALKKLNFAMIAGGVHLVLFTALIYSSPSNYLLREIAPILCSSACFSLLVFTDKKNAIKFTLIAIFIFLSLGPLSYTQLSIISREYRHVFKSIFDIRDMFHQTISILAQISLYTIPFILLTLTYTKLVKSNTTKFSLNKISLLHVMSNKNMALFVFIFYTSILLLSFILLESIINTLQLLGGASYINGNISNGFILFIVFKNILSFVFLLFLGWFYRNITLAFYLANNKAISWNYFFSMLPIINIILWIVNLSIFERSATYNRNNIAELLKSKSMTLVIIIIFITLLKCFIPLLDSRVDMWTVFAQIIDFALVVFYLNNKYGLYVVLGLETLLILLLVLLEINGFDIPRNAISAAVFFSIVRLILIYPVFHGNAFTVGLPKATSEPL</sequence>